<protein>
    <submittedName>
        <fullName evidence="2">Putative oxidoreductase, aldo/keto reductase family protein</fullName>
    </submittedName>
</protein>
<feature type="region of interest" description="Disordered" evidence="1">
    <location>
        <begin position="27"/>
        <end position="47"/>
    </location>
</feature>
<gene>
    <name evidence="2" type="ORF">ZEAMMB73_Zm00001d011363</name>
</gene>
<proteinExistence type="predicted"/>
<name>A0A1D6FZG2_MAIZE</name>
<evidence type="ECO:0000313" key="2">
    <source>
        <dbReference type="EMBL" id="AQK96675.1"/>
    </source>
</evidence>
<dbReference type="EMBL" id="CM000784">
    <property type="protein sequence ID" value="AQK96675.1"/>
    <property type="molecule type" value="Genomic_DNA"/>
</dbReference>
<feature type="compositionally biased region" description="Low complexity" evidence="1">
    <location>
        <begin position="27"/>
        <end position="45"/>
    </location>
</feature>
<evidence type="ECO:0000256" key="1">
    <source>
        <dbReference type="SAM" id="MobiDB-lite"/>
    </source>
</evidence>
<accession>A0A1D6FZG2</accession>
<dbReference type="AlphaFoldDB" id="A0A1D6FZG2"/>
<organism evidence="2">
    <name type="scientific">Zea mays</name>
    <name type="common">Maize</name>
    <dbReference type="NCBI Taxonomy" id="4577"/>
    <lineage>
        <taxon>Eukaryota</taxon>
        <taxon>Viridiplantae</taxon>
        <taxon>Streptophyta</taxon>
        <taxon>Embryophyta</taxon>
        <taxon>Tracheophyta</taxon>
        <taxon>Spermatophyta</taxon>
        <taxon>Magnoliopsida</taxon>
        <taxon>Liliopsida</taxon>
        <taxon>Poales</taxon>
        <taxon>Poaceae</taxon>
        <taxon>PACMAD clade</taxon>
        <taxon>Panicoideae</taxon>
        <taxon>Andropogonodae</taxon>
        <taxon>Andropogoneae</taxon>
        <taxon>Tripsacinae</taxon>
        <taxon>Zea</taxon>
    </lineage>
</organism>
<sequence>MTRAARGPCAAGRSTFAPAARPACAASASTASTSTTSTALTPQLPSRRRLASSRSWWRRVRSSTSDCQRRARTPSGVHMLCTRSPRCRWSGLSGLATLSPKLCRSAGDSWIADSFVPAHEALTALFGYSSITSIHID</sequence>
<reference evidence="2" key="1">
    <citation type="submission" date="2015-12" db="EMBL/GenBank/DDBJ databases">
        <title>Update maize B73 reference genome by single molecule sequencing technologies.</title>
        <authorList>
            <consortium name="Maize Genome Sequencing Project"/>
            <person name="Ware D."/>
        </authorList>
    </citation>
    <scope>NUCLEOTIDE SEQUENCE</scope>
    <source>
        <tissue evidence="2">Seedling</tissue>
    </source>
</reference>